<protein>
    <submittedName>
        <fullName evidence="2">Uncharacterized protein</fullName>
    </submittedName>
</protein>
<accession>A0A392P5C1</accession>
<evidence type="ECO:0000313" key="3">
    <source>
        <dbReference type="Proteomes" id="UP000265520"/>
    </source>
</evidence>
<name>A0A392P5C1_9FABA</name>
<feature type="non-terminal residue" evidence="2">
    <location>
        <position position="1"/>
    </location>
</feature>
<proteinExistence type="predicted"/>
<feature type="region of interest" description="Disordered" evidence="1">
    <location>
        <begin position="1"/>
        <end position="35"/>
    </location>
</feature>
<feature type="compositionally biased region" description="Basic and acidic residues" evidence="1">
    <location>
        <begin position="1"/>
        <end position="20"/>
    </location>
</feature>
<sequence length="68" mass="7927">VSQREQTDSDTRRRTQEHSRSTPGRTSASKESPPYRILLAVDGLGWQRIRQKVRQMPEARRHSHSTTK</sequence>
<feature type="compositionally biased region" description="Polar residues" evidence="1">
    <location>
        <begin position="21"/>
        <end position="30"/>
    </location>
</feature>
<reference evidence="2 3" key="1">
    <citation type="journal article" date="2018" name="Front. Plant Sci.">
        <title>Red Clover (Trifolium pratense) and Zigzag Clover (T. medium) - A Picture of Genomic Similarities and Differences.</title>
        <authorList>
            <person name="Dluhosova J."/>
            <person name="Istvanek J."/>
            <person name="Nedelnik J."/>
            <person name="Repkova J."/>
        </authorList>
    </citation>
    <scope>NUCLEOTIDE SEQUENCE [LARGE SCALE GENOMIC DNA]</scope>
    <source>
        <strain evidence="3">cv. 10/8</strain>
        <tissue evidence="2">Leaf</tissue>
    </source>
</reference>
<dbReference type="EMBL" id="LXQA010064715">
    <property type="protein sequence ID" value="MCI07248.1"/>
    <property type="molecule type" value="Genomic_DNA"/>
</dbReference>
<evidence type="ECO:0000313" key="2">
    <source>
        <dbReference type="EMBL" id="MCI07248.1"/>
    </source>
</evidence>
<keyword evidence="3" id="KW-1185">Reference proteome</keyword>
<comment type="caution">
    <text evidence="2">The sequence shown here is derived from an EMBL/GenBank/DDBJ whole genome shotgun (WGS) entry which is preliminary data.</text>
</comment>
<dbReference type="AlphaFoldDB" id="A0A392P5C1"/>
<evidence type="ECO:0000256" key="1">
    <source>
        <dbReference type="SAM" id="MobiDB-lite"/>
    </source>
</evidence>
<dbReference type="Proteomes" id="UP000265520">
    <property type="component" value="Unassembled WGS sequence"/>
</dbReference>
<organism evidence="2 3">
    <name type="scientific">Trifolium medium</name>
    <dbReference type="NCBI Taxonomy" id="97028"/>
    <lineage>
        <taxon>Eukaryota</taxon>
        <taxon>Viridiplantae</taxon>
        <taxon>Streptophyta</taxon>
        <taxon>Embryophyta</taxon>
        <taxon>Tracheophyta</taxon>
        <taxon>Spermatophyta</taxon>
        <taxon>Magnoliopsida</taxon>
        <taxon>eudicotyledons</taxon>
        <taxon>Gunneridae</taxon>
        <taxon>Pentapetalae</taxon>
        <taxon>rosids</taxon>
        <taxon>fabids</taxon>
        <taxon>Fabales</taxon>
        <taxon>Fabaceae</taxon>
        <taxon>Papilionoideae</taxon>
        <taxon>50 kb inversion clade</taxon>
        <taxon>NPAAA clade</taxon>
        <taxon>Hologalegina</taxon>
        <taxon>IRL clade</taxon>
        <taxon>Trifolieae</taxon>
        <taxon>Trifolium</taxon>
    </lineage>
</organism>